<reference evidence="4" key="1">
    <citation type="submission" date="2016-10" db="EMBL/GenBank/DDBJ databases">
        <authorList>
            <person name="Varghese N."/>
            <person name="Submissions S."/>
        </authorList>
    </citation>
    <scope>NUCLEOTIDE SEQUENCE [LARGE SCALE GENOMIC DNA]</scope>
    <source>
        <strain evidence="4">DSM 24740</strain>
    </source>
</reference>
<sequence length="267" mass="30243">MRFLLFLASFLTSQFLLAQVDVRVYYTETTDGFEIYIDNHEHAPVTVALEYEVLNLRLDVSDRRKVVVPANHKAYRAGRLRVINPRKAYRFSYSYETNLGDHGKSAYDRDYLYRLPFAEGKSVLVSQGYNGEFSHKDVLALDFNVPVGTPVHAARGGVVVTVTERHDRNCTSAKCMDFNNLIILRHSDGTFAEYVHLRKDGAFVDPGDTVVQGQLIGESGNTGFSDGPHLHFAVFQPKMEGRTYLPTRFMVEKYPAGTELKVGMTYR</sequence>
<protein>
    <submittedName>
        <fullName evidence="3">Peptidase family M23</fullName>
    </submittedName>
</protein>
<dbReference type="CDD" id="cd12797">
    <property type="entry name" value="M23_peptidase"/>
    <property type="match status" value="1"/>
</dbReference>
<gene>
    <name evidence="3" type="ORF">SAMN05444359_12745</name>
</gene>
<dbReference type="GO" id="GO:0004222">
    <property type="term" value="F:metalloendopeptidase activity"/>
    <property type="evidence" value="ECO:0007669"/>
    <property type="project" value="TreeGrafter"/>
</dbReference>
<proteinExistence type="predicted"/>
<keyword evidence="4" id="KW-1185">Reference proteome</keyword>
<organism evidence="3 4">
    <name type="scientific">Neolewinella agarilytica</name>
    <dbReference type="NCBI Taxonomy" id="478744"/>
    <lineage>
        <taxon>Bacteria</taxon>
        <taxon>Pseudomonadati</taxon>
        <taxon>Bacteroidota</taxon>
        <taxon>Saprospiria</taxon>
        <taxon>Saprospirales</taxon>
        <taxon>Lewinellaceae</taxon>
        <taxon>Neolewinella</taxon>
    </lineage>
</organism>
<evidence type="ECO:0000259" key="2">
    <source>
        <dbReference type="Pfam" id="PF01551"/>
    </source>
</evidence>
<dbReference type="Pfam" id="PF01551">
    <property type="entry name" value="Peptidase_M23"/>
    <property type="match status" value="1"/>
</dbReference>
<dbReference type="Gene3D" id="2.70.70.10">
    <property type="entry name" value="Glucose Permease (Domain IIA)"/>
    <property type="match status" value="1"/>
</dbReference>
<dbReference type="Proteomes" id="UP000199021">
    <property type="component" value="Unassembled WGS sequence"/>
</dbReference>
<evidence type="ECO:0000256" key="1">
    <source>
        <dbReference type="SAM" id="SignalP"/>
    </source>
</evidence>
<feature type="chain" id="PRO_5011743744" evidence="1">
    <location>
        <begin position="19"/>
        <end position="267"/>
    </location>
</feature>
<dbReference type="RefSeq" id="WP_175489473.1">
    <property type="nucleotide sequence ID" value="NZ_FOFB01000027.1"/>
</dbReference>
<evidence type="ECO:0000313" key="3">
    <source>
        <dbReference type="EMBL" id="SER19433.1"/>
    </source>
</evidence>
<dbReference type="InterPro" id="IPR016047">
    <property type="entry name" value="M23ase_b-sheet_dom"/>
</dbReference>
<dbReference type="STRING" id="478744.SAMN05444359_12745"/>
<dbReference type="PANTHER" id="PTHR21666">
    <property type="entry name" value="PEPTIDASE-RELATED"/>
    <property type="match status" value="1"/>
</dbReference>
<dbReference type="InterPro" id="IPR011055">
    <property type="entry name" value="Dup_hybrid_motif"/>
</dbReference>
<dbReference type="InterPro" id="IPR050570">
    <property type="entry name" value="Cell_wall_metabolism_enzyme"/>
</dbReference>
<accession>A0A1H9M8H4</accession>
<dbReference type="PANTHER" id="PTHR21666:SF294">
    <property type="entry name" value="PEPTIDASE M23"/>
    <property type="match status" value="1"/>
</dbReference>
<dbReference type="EMBL" id="FOFB01000027">
    <property type="protein sequence ID" value="SER19433.1"/>
    <property type="molecule type" value="Genomic_DNA"/>
</dbReference>
<evidence type="ECO:0000313" key="4">
    <source>
        <dbReference type="Proteomes" id="UP000199021"/>
    </source>
</evidence>
<keyword evidence="1" id="KW-0732">Signal</keyword>
<dbReference type="SUPFAM" id="SSF51261">
    <property type="entry name" value="Duplicated hybrid motif"/>
    <property type="match status" value="1"/>
</dbReference>
<dbReference type="AlphaFoldDB" id="A0A1H9M8H4"/>
<feature type="domain" description="M23ase beta-sheet core" evidence="2">
    <location>
        <begin position="140"/>
        <end position="235"/>
    </location>
</feature>
<name>A0A1H9M8H4_9BACT</name>
<dbReference type="InParanoid" id="A0A1H9M8H4"/>
<feature type="signal peptide" evidence="1">
    <location>
        <begin position="1"/>
        <end position="18"/>
    </location>
</feature>